<comment type="caution">
    <text evidence="3">The sequence shown here is derived from an EMBL/GenBank/DDBJ whole genome shotgun (WGS) entry which is preliminary data.</text>
</comment>
<dbReference type="PANTHER" id="PTHR38113">
    <property type="match status" value="1"/>
</dbReference>
<reference evidence="3" key="2">
    <citation type="submission" date="2023-05" db="EMBL/GenBank/DDBJ databases">
        <authorList>
            <consortium name="Lawrence Berkeley National Laboratory"/>
            <person name="Steindorff A."/>
            <person name="Hensen N."/>
            <person name="Bonometti L."/>
            <person name="Westerberg I."/>
            <person name="Brannstrom I.O."/>
            <person name="Guillou S."/>
            <person name="Cros-Aarteil S."/>
            <person name="Calhoun S."/>
            <person name="Haridas S."/>
            <person name="Kuo A."/>
            <person name="Mondo S."/>
            <person name="Pangilinan J."/>
            <person name="Riley R."/>
            <person name="Labutti K."/>
            <person name="Andreopoulos B."/>
            <person name="Lipzen A."/>
            <person name="Chen C."/>
            <person name="Yanf M."/>
            <person name="Daum C."/>
            <person name="Ng V."/>
            <person name="Clum A."/>
            <person name="Ohm R."/>
            <person name="Martin F."/>
            <person name="Silar P."/>
            <person name="Natvig D."/>
            <person name="Lalanne C."/>
            <person name="Gautier V."/>
            <person name="Ament-Velasquez S.L."/>
            <person name="Kruys A."/>
            <person name="Hutchinson M.I."/>
            <person name="Powell A.J."/>
            <person name="Barry K."/>
            <person name="Miller A.N."/>
            <person name="Grigoriev I.V."/>
            <person name="Debuchy R."/>
            <person name="Gladieux P."/>
            <person name="Thoren M.H."/>
            <person name="Johannesson H."/>
        </authorList>
    </citation>
    <scope>NUCLEOTIDE SEQUENCE</scope>
    <source>
        <strain evidence="3">CBS 538.74</strain>
    </source>
</reference>
<evidence type="ECO:0000256" key="1">
    <source>
        <dbReference type="SAM" id="MobiDB-lite"/>
    </source>
</evidence>
<protein>
    <recommendedName>
        <fullName evidence="2">DUF2293 domain-containing protein</fullName>
    </recommendedName>
</protein>
<dbReference type="AlphaFoldDB" id="A0AAN6VKU2"/>
<accession>A0AAN6VKU2</accession>
<feature type="region of interest" description="Disordered" evidence="1">
    <location>
        <begin position="182"/>
        <end position="216"/>
    </location>
</feature>
<keyword evidence="4" id="KW-1185">Reference proteome</keyword>
<evidence type="ECO:0000259" key="2">
    <source>
        <dbReference type="Pfam" id="PF10056"/>
    </source>
</evidence>
<proteinExistence type="predicted"/>
<evidence type="ECO:0000313" key="3">
    <source>
        <dbReference type="EMBL" id="KAK4152651.1"/>
    </source>
</evidence>
<dbReference type="Proteomes" id="UP001302745">
    <property type="component" value="Unassembled WGS sequence"/>
</dbReference>
<dbReference type="Pfam" id="PF10056">
    <property type="entry name" value="DUF2293"/>
    <property type="match status" value="1"/>
</dbReference>
<feature type="domain" description="DUF2293" evidence="2">
    <location>
        <begin position="98"/>
        <end position="182"/>
    </location>
</feature>
<dbReference type="InterPro" id="IPR018744">
    <property type="entry name" value="DUF2293"/>
</dbReference>
<dbReference type="PANTHER" id="PTHR38113:SF2">
    <property type="entry name" value="DUF2293 DOMAIN-CONTAINING PROTEIN"/>
    <property type="match status" value="1"/>
</dbReference>
<gene>
    <name evidence="3" type="ORF">C8A00DRAFT_44305</name>
</gene>
<dbReference type="EMBL" id="MU856966">
    <property type="protein sequence ID" value="KAK4152651.1"/>
    <property type="molecule type" value="Genomic_DNA"/>
</dbReference>
<feature type="compositionally biased region" description="Basic residues" evidence="1">
    <location>
        <begin position="197"/>
        <end position="213"/>
    </location>
</feature>
<evidence type="ECO:0000313" key="4">
    <source>
        <dbReference type="Proteomes" id="UP001302745"/>
    </source>
</evidence>
<organism evidence="3 4">
    <name type="scientific">Chaetomidium leptoderma</name>
    <dbReference type="NCBI Taxonomy" id="669021"/>
    <lineage>
        <taxon>Eukaryota</taxon>
        <taxon>Fungi</taxon>
        <taxon>Dikarya</taxon>
        <taxon>Ascomycota</taxon>
        <taxon>Pezizomycotina</taxon>
        <taxon>Sordariomycetes</taxon>
        <taxon>Sordariomycetidae</taxon>
        <taxon>Sordariales</taxon>
        <taxon>Chaetomiaceae</taxon>
        <taxon>Chaetomidium</taxon>
    </lineage>
</organism>
<reference evidence="3" key="1">
    <citation type="journal article" date="2023" name="Mol. Phylogenet. Evol.">
        <title>Genome-scale phylogeny and comparative genomics of the fungal order Sordariales.</title>
        <authorList>
            <person name="Hensen N."/>
            <person name="Bonometti L."/>
            <person name="Westerberg I."/>
            <person name="Brannstrom I.O."/>
            <person name="Guillou S."/>
            <person name="Cros-Aarteil S."/>
            <person name="Calhoun S."/>
            <person name="Haridas S."/>
            <person name="Kuo A."/>
            <person name="Mondo S."/>
            <person name="Pangilinan J."/>
            <person name="Riley R."/>
            <person name="LaButti K."/>
            <person name="Andreopoulos B."/>
            <person name="Lipzen A."/>
            <person name="Chen C."/>
            <person name="Yan M."/>
            <person name="Daum C."/>
            <person name="Ng V."/>
            <person name="Clum A."/>
            <person name="Steindorff A."/>
            <person name="Ohm R.A."/>
            <person name="Martin F."/>
            <person name="Silar P."/>
            <person name="Natvig D.O."/>
            <person name="Lalanne C."/>
            <person name="Gautier V."/>
            <person name="Ament-Velasquez S.L."/>
            <person name="Kruys A."/>
            <person name="Hutchinson M.I."/>
            <person name="Powell A.J."/>
            <person name="Barry K."/>
            <person name="Miller A.N."/>
            <person name="Grigoriev I.V."/>
            <person name="Debuchy R."/>
            <person name="Gladieux P."/>
            <person name="Hiltunen Thoren M."/>
            <person name="Johannesson H."/>
        </authorList>
    </citation>
    <scope>NUCLEOTIDE SEQUENCE</scope>
    <source>
        <strain evidence="3">CBS 538.74</strain>
    </source>
</reference>
<sequence length="317" mass="35734">MTAADTDEPEVRFDDPMPEGYEFVPKGDVYVTKNCRKTTHEAEKTLYVVLDRRNKPVGLRCPSYIYSAVMGQNKATATQRAAAVQKRDTAIEENFEEAIVKLFPEVPKEEVPKIIKHSLQKHSRRVGRTSRVDLEDRVHLAVRAHIRHVHTDYDHLLRQGASRAVAREKVWDRLNEVARQWGGRPLKPAAAVPAKERRGKKNKTRKGSRRKTKTNGAVKKAVICGIRANSEHTGLRVRTRSMTSKLRSLRQEDTPMMDEGGLDVDVDGFVEDADAQGVVFTGSKDTSDYDSDGSGWIKLERTASTWVAVRLGFRALM</sequence>
<name>A0AAN6VKU2_9PEZI</name>